<dbReference type="Gene3D" id="2.40.50.120">
    <property type="match status" value="1"/>
</dbReference>
<protein>
    <submittedName>
        <fullName evidence="2">Glyoxal_oxid_N domain-containing protein</fullName>
    </submittedName>
</protein>
<reference evidence="1" key="1">
    <citation type="submission" date="2012-09" db="EMBL/GenBank/DDBJ databases">
        <authorList>
            <person name="Martin A.A."/>
        </authorList>
    </citation>
    <scope>NUCLEOTIDE SEQUENCE</scope>
</reference>
<dbReference type="AlphaFoldDB" id="A0A0K0D5U6"/>
<dbReference type="InterPro" id="IPR008993">
    <property type="entry name" value="TIMP-like_OB-fold"/>
</dbReference>
<accession>A0A0K0D5U6</accession>
<organism evidence="1 2">
    <name type="scientific">Angiostrongylus cantonensis</name>
    <name type="common">Rat lungworm</name>
    <dbReference type="NCBI Taxonomy" id="6313"/>
    <lineage>
        <taxon>Eukaryota</taxon>
        <taxon>Metazoa</taxon>
        <taxon>Ecdysozoa</taxon>
        <taxon>Nematoda</taxon>
        <taxon>Chromadorea</taxon>
        <taxon>Rhabditida</taxon>
        <taxon>Rhabditina</taxon>
        <taxon>Rhabditomorpha</taxon>
        <taxon>Strongyloidea</taxon>
        <taxon>Metastrongylidae</taxon>
        <taxon>Angiostrongylus</taxon>
    </lineage>
</organism>
<dbReference type="SUPFAM" id="SSF50242">
    <property type="entry name" value="TIMP-like"/>
    <property type="match status" value="1"/>
</dbReference>
<evidence type="ECO:0000313" key="2">
    <source>
        <dbReference type="WBParaSite" id="ACAC_0000544101-mRNA-1"/>
    </source>
</evidence>
<dbReference type="STRING" id="6313.A0A0K0D5U6"/>
<name>A0A0K0D5U6_ANGCA</name>
<dbReference type="Proteomes" id="UP000035642">
    <property type="component" value="Unassembled WGS sequence"/>
</dbReference>
<reference evidence="2" key="2">
    <citation type="submission" date="2017-02" db="UniProtKB">
        <authorList>
            <consortium name="WormBaseParasite"/>
        </authorList>
    </citation>
    <scope>IDENTIFICATION</scope>
</reference>
<evidence type="ECO:0000313" key="1">
    <source>
        <dbReference type="Proteomes" id="UP000035642"/>
    </source>
</evidence>
<keyword evidence="1" id="KW-1185">Reference proteome</keyword>
<dbReference type="WBParaSite" id="ACAC_0000544101-mRNA-1">
    <property type="protein sequence ID" value="ACAC_0000544101-mRNA-1"/>
    <property type="gene ID" value="ACAC_0000544101"/>
</dbReference>
<sequence length="70" mass="7414">MAPSESSACGITLDENEEYLLAGAYSGGDFVTSRCGQVVDDDQPGAFDGGPMKWQNITADFLADVNSFKC</sequence>
<proteinExistence type="predicted"/>